<dbReference type="Gene3D" id="3.90.320.10">
    <property type="match status" value="1"/>
</dbReference>
<feature type="domain" description="UvrD-like helicase C-terminal" evidence="10">
    <location>
        <begin position="271"/>
        <end position="537"/>
    </location>
</feature>
<dbReference type="GO" id="GO:0005524">
    <property type="term" value="F:ATP binding"/>
    <property type="evidence" value="ECO:0007669"/>
    <property type="project" value="UniProtKB-KW"/>
</dbReference>
<evidence type="ECO:0000256" key="2">
    <source>
        <dbReference type="ARBA" id="ARBA00022741"/>
    </source>
</evidence>
<dbReference type="InterPro" id="IPR014017">
    <property type="entry name" value="DNA_helicase_UvrD-like_C"/>
</dbReference>
<evidence type="ECO:0000256" key="7">
    <source>
        <dbReference type="ARBA" id="ARBA00022840"/>
    </source>
</evidence>
<evidence type="ECO:0000256" key="4">
    <source>
        <dbReference type="ARBA" id="ARBA00022801"/>
    </source>
</evidence>
<dbReference type="Gene3D" id="1.10.486.10">
    <property type="entry name" value="PCRA, domain 4"/>
    <property type="match status" value="1"/>
</dbReference>
<dbReference type="PROSITE" id="PS51217">
    <property type="entry name" value="UVRD_HELICASE_CTER"/>
    <property type="match status" value="1"/>
</dbReference>
<keyword evidence="9" id="KW-0234">DNA repair</keyword>
<keyword evidence="5" id="KW-0347">Helicase</keyword>
<keyword evidence="4" id="KW-0378">Hydrolase</keyword>
<dbReference type="SUPFAM" id="SSF52540">
    <property type="entry name" value="P-loop containing nucleoside triphosphate hydrolases"/>
    <property type="match status" value="1"/>
</dbReference>
<dbReference type="GO" id="GO:0006281">
    <property type="term" value="P:DNA repair"/>
    <property type="evidence" value="ECO:0007669"/>
    <property type="project" value="UniProtKB-KW"/>
</dbReference>
<dbReference type="Pfam" id="PF12705">
    <property type="entry name" value="PDDEXK_1"/>
    <property type="match status" value="1"/>
</dbReference>
<dbReference type="GO" id="GO:0003677">
    <property type="term" value="F:DNA binding"/>
    <property type="evidence" value="ECO:0007669"/>
    <property type="project" value="UniProtKB-KW"/>
</dbReference>
<dbReference type="EMBL" id="WSZK01000010">
    <property type="protein sequence ID" value="MWG33796.1"/>
    <property type="molecule type" value="Genomic_DNA"/>
</dbReference>
<evidence type="ECO:0000256" key="6">
    <source>
        <dbReference type="ARBA" id="ARBA00022839"/>
    </source>
</evidence>
<protein>
    <recommendedName>
        <fullName evidence="10">UvrD-like helicase C-terminal domain-containing protein</fullName>
    </recommendedName>
</protein>
<keyword evidence="8" id="KW-0238">DNA-binding</keyword>
<evidence type="ECO:0000256" key="8">
    <source>
        <dbReference type="ARBA" id="ARBA00023125"/>
    </source>
</evidence>
<reference evidence="11 12" key="1">
    <citation type="submission" date="2019-12" db="EMBL/GenBank/DDBJ databases">
        <title>Halocatena pleomorpha gen. nov. sp. nov., an extremely halophilic archaeon of family Halobacteriaceae isolated from saltpan soil.</title>
        <authorList>
            <person name="Pal Y."/>
            <person name="Verma A."/>
            <person name="Krishnamurthi S."/>
            <person name="Kumar P."/>
        </authorList>
    </citation>
    <scope>NUCLEOTIDE SEQUENCE [LARGE SCALE GENOMIC DNA]</scope>
    <source>
        <strain evidence="11 12">JCM 16495</strain>
    </source>
</reference>
<evidence type="ECO:0000313" key="11">
    <source>
        <dbReference type="EMBL" id="MWG33796.1"/>
    </source>
</evidence>
<keyword evidence="3" id="KW-0227">DNA damage</keyword>
<accession>A0A6B0GFT4</accession>
<dbReference type="AlphaFoldDB" id="A0A6B0GFT4"/>
<dbReference type="RefSeq" id="WP_158203516.1">
    <property type="nucleotide sequence ID" value="NZ_WSZK01000010.1"/>
</dbReference>
<dbReference type="GO" id="GO:0004386">
    <property type="term" value="F:helicase activity"/>
    <property type="evidence" value="ECO:0007669"/>
    <property type="project" value="UniProtKB-KW"/>
</dbReference>
<organism evidence="11 12">
    <name type="scientific">Halomarina oriensis</name>
    <dbReference type="NCBI Taxonomy" id="671145"/>
    <lineage>
        <taxon>Archaea</taxon>
        <taxon>Methanobacteriati</taxon>
        <taxon>Methanobacteriota</taxon>
        <taxon>Stenosarchaea group</taxon>
        <taxon>Halobacteria</taxon>
        <taxon>Halobacteriales</taxon>
        <taxon>Natronomonadaceae</taxon>
        <taxon>Halomarina</taxon>
    </lineage>
</organism>
<dbReference type="InterPro" id="IPR027417">
    <property type="entry name" value="P-loop_NTPase"/>
</dbReference>
<evidence type="ECO:0000256" key="3">
    <source>
        <dbReference type="ARBA" id="ARBA00022763"/>
    </source>
</evidence>
<sequence length="1113" mass="122223">MSHRLLITGPDFSALEAEAFEFLGAEVGTHPESLLYLGPPDHPVVATEDRWQDVGPPASIRTETLDGLVSAWYEQTQYKGPVTNIDQPLLSRLAELGVEGITSPDNPLSTGDRFPGPGLVDEAKALFTELEFAGLLSADAMQTRLAEEGLATQAPHVGELASAIEAARSDILAGTLRETYRSERMHEVVTGETTPEEVFPAVDAVVLGGFTNLTVLETELIRSLAECWPIVALLPMQVDTNSPTGIDSGIERIIEVYQELDFEREHHSETNSVTTARRKVVRSLFRHPSHSPATDDIDSAALDLSIVRPETVPEETRAVARDIRTRLSDGTPPEEIGVVLPSSVQYAQRVREVFDAYELPFSLRTDIPLSETATGHLVETVCELAGEPRSLDSILDLLTNPLVEPDVFNSALDYQHLSRVAARVETARLDSTLQHVDDDVASAVDSLIQMLDRLRDEPLDNLPGALESVFERLGVSEDCLENHSRRFSRREASAQERLDRVLETLALTATKADLALGDSLDRLDRALHDVSIPASGQPAENTIIVCGLADAAVHEFDQMYILGLAATHIPSNADRTAFTQPIYDAHPDFEQTDVTAEARYRLGTLLGSEGSIRLSVPQRSTSGEQYVDADLLTELGRVVNLSAITDDMRANEPGTQEDIQRTIGGVLGETSEEQSEGLVSRAVEVGAFETMQSARINAGVECAAARASPELTPYDGQLTAETVASVHDTATREPYSPSRLETYATCGFKYYQRRVLGITAPDPLTREPDAGRRGSYIHDVLEHYYRSLQTTLGDPVEPAGEFEDRAERLLKTALDRLAEAFDGYSETAFHEHWLRTVLAGLGTPATNPYYQAAEGQSGPEPPRGLFYRFLEHEFDELAKATARPAWFEARIGEPYDAGTPISDAPARIETPQGTVPIHGLIDRVETVPGTDPTQVVVRDYKTGNSIPGESEALSGVKFQLQLYALMAETALDGIEVVGGAYYQVSPPRSVNSRSGLLTSQEMAVYYRSDDVETPLLRRSYPYFETHQTFRRFIDETTPERLGELATGIADGRYHPTVLDPQDAGCRYCDYAHVCDVRTHQRQDTIESIDDAGLSAYIPLKARHTDFEDAVEVE</sequence>
<dbReference type="InterPro" id="IPR038726">
    <property type="entry name" value="PDDEXK_AddAB-type"/>
</dbReference>
<dbReference type="OrthoDB" id="321806at2157"/>
<keyword evidence="7" id="KW-0067">ATP-binding</keyword>
<dbReference type="Proteomes" id="UP000451471">
    <property type="component" value="Unassembled WGS sequence"/>
</dbReference>
<evidence type="ECO:0000259" key="10">
    <source>
        <dbReference type="PROSITE" id="PS51217"/>
    </source>
</evidence>
<keyword evidence="1" id="KW-0540">Nuclease</keyword>
<keyword evidence="12" id="KW-1185">Reference proteome</keyword>
<evidence type="ECO:0000256" key="9">
    <source>
        <dbReference type="ARBA" id="ARBA00023204"/>
    </source>
</evidence>
<dbReference type="GO" id="GO:0004527">
    <property type="term" value="F:exonuclease activity"/>
    <property type="evidence" value="ECO:0007669"/>
    <property type="project" value="UniProtKB-KW"/>
</dbReference>
<evidence type="ECO:0000256" key="1">
    <source>
        <dbReference type="ARBA" id="ARBA00022722"/>
    </source>
</evidence>
<evidence type="ECO:0000256" key="5">
    <source>
        <dbReference type="ARBA" id="ARBA00022806"/>
    </source>
</evidence>
<proteinExistence type="predicted"/>
<keyword evidence="6" id="KW-0269">Exonuclease</keyword>
<evidence type="ECO:0000313" key="12">
    <source>
        <dbReference type="Proteomes" id="UP000451471"/>
    </source>
</evidence>
<dbReference type="InterPro" id="IPR011604">
    <property type="entry name" value="PDDEXK-like_dom_sf"/>
</dbReference>
<dbReference type="Gene3D" id="3.40.50.300">
    <property type="entry name" value="P-loop containing nucleotide triphosphate hydrolases"/>
    <property type="match status" value="1"/>
</dbReference>
<keyword evidence="2" id="KW-0547">Nucleotide-binding</keyword>
<gene>
    <name evidence="11" type="ORF">GQS65_04680</name>
</gene>
<name>A0A6B0GFT4_9EURY</name>
<comment type="caution">
    <text evidence="11">The sequence shown here is derived from an EMBL/GenBank/DDBJ whole genome shotgun (WGS) entry which is preliminary data.</text>
</comment>